<evidence type="ECO:0000259" key="2">
    <source>
        <dbReference type="Pfam" id="PF11827"/>
    </source>
</evidence>
<evidence type="ECO:0000313" key="3">
    <source>
        <dbReference type="EMBL" id="MVT07920.1"/>
    </source>
</evidence>
<dbReference type="EMBL" id="WRXN01000002">
    <property type="protein sequence ID" value="MVT07920.1"/>
    <property type="molecule type" value="Genomic_DNA"/>
</dbReference>
<organism evidence="3 4">
    <name type="scientific">Chitinophaga tropicalis</name>
    <dbReference type="NCBI Taxonomy" id="2683588"/>
    <lineage>
        <taxon>Bacteria</taxon>
        <taxon>Pseudomonadati</taxon>
        <taxon>Bacteroidota</taxon>
        <taxon>Chitinophagia</taxon>
        <taxon>Chitinophagales</taxon>
        <taxon>Chitinophagaceae</taxon>
        <taxon>Chitinophaga</taxon>
    </lineage>
</organism>
<sequence length="205" mass="22385">MKKIFISAVVLTSVIFAACNNSNQSHDGHAQDTAATAGETAKEEEAVAEVKPRFATADAKVTASLKPVIDHYLHIKNGLAGDNSAEVASAGKAMAEAMTTVDKSAMTADEKKVYAENEEDLKEHAEHISKNEGNIEHQREHFAQMSEDIYALVKAFGGGQPLYYDHCPMYDNNKGAYWLSETKEIKNPYFGGKMPTCGITKELIK</sequence>
<comment type="caution">
    <text evidence="3">The sequence shown here is derived from an EMBL/GenBank/DDBJ whole genome shotgun (WGS) entry which is preliminary data.</text>
</comment>
<proteinExistence type="predicted"/>
<protein>
    <submittedName>
        <fullName evidence="3">DUF3347 domain-containing protein</fullName>
    </submittedName>
</protein>
<evidence type="ECO:0000256" key="1">
    <source>
        <dbReference type="SAM" id="SignalP"/>
    </source>
</evidence>
<dbReference type="Pfam" id="PF11827">
    <property type="entry name" value="DUF3347"/>
    <property type="match status" value="1"/>
</dbReference>
<evidence type="ECO:0000313" key="4">
    <source>
        <dbReference type="Proteomes" id="UP000461730"/>
    </source>
</evidence>
<name>A0A7K1U0U9_9BACT</name>
<dbReference type="RefSeq" id="WP_157305342.1">
    <property type="nucleotide sequence ID" value="NZ_WRXN01000002.1"/>
</dbReference>
<dbReference type="AlphaFoldDB" id="A0A7K1U0U9"/>
<keyword evidence="1" id="KW-0732">Signal</keyword>
<gene>
    <name evidence="3" type="ORF">GO493_06580</name>
</gene>
<feature type="chain" id="PRO_5029693214" evidence="1">
    <location>
        <begin position="18"/>
        <end position="205"/>
    </location>
</feature>
<keyword evidence="4" id="KW-1185">Reference proteome</keyword>
<feature type="domain" description="DUF3347" evidence="2">
    <location>
        <begin position="68"/>
        <end position="157"/>
    </location>
</feature>
<dbReference type="InterPro" id="IPR021782">
    <property type="entry name" value="DUF3347"/>
</dbReference>
<dbReference type="Proteomes" id="UP000461730">
    <property type="component" value="Unassembled WGS sequence"/>
</dbReference>
<reference evidence="3 4" key="1">
    <citation type="submission" date="2019-12" db="EMBL/GenBank/DDBJ databases">
        <title>Chitinophaga sp. strain ysch24 (GDMCC 1.1355), whole genome shotgun sequence.</title>
        <authorList>
            <person name="Zhang X."/>
        </authorList>
    </citation>
    <scope>NUCLEOTIDE SEQUENCE [LARGE SCALE GENOMIC DNA]</scope>
    <source>
        <strain evidence="4">ysch24</strain>
    </source>
</reference>
<dbReference type="PROSITE" id="PS51257">
    <property type="entry name" value="PROKAR_LIPOPROTEIN"/>
    <property type="match status" value="1"/>
</dbReference>
<feature type="signal peptide" evidence="1">
    <location>
        <begin position="1"/>
        <end position="17"/>
    </location>
</feature>
<accession>A0A7K1U0U9</accession>